<accession>A0A3R7L223</accession>
<sequence>MKQKGRAESAEEEPCSIVGKWRFTCVKAKCMMLALFILSLVSVWAFASLVAAFPRAFPTGPLSSGQIMAFIFIIFITAWAAVDRLIVLINPLAEPYMTARSRMQLRGGAEISGYFVFMFVCDRTTLLPRCEKAYDADFFWFISITLLGASLLTLKRAKPPSVVVNGECESPVKCFHVPPLSRPQTEEWKGWMQVLFLWYHYFHNVSIYNCIRLFIAAYVWMTGFGNFSYYYVRNDFSLERFCDMQWRLNFLVTAVCFTLGNQYMLYYICPLHTLFTLFVYASLYFFQGLNSTNKGLCVKVVVLFFLSFLMWDISRDVFYVIWSPFTWLVGFDNPYRPEQHPLWEWFFRTSLDHYVWIYGMICAYFHPRFDSCLKRLDELPRHTSWSVKFILTLLALTVGAAYVKVVYLAPKLEYNRVHPYTSFIPITIYIVLRNLFQRARMHHIGLFAALGKVTLESYIAQYHIWMATTGLNGSPKKLIRVVPGGYPWVNFALVSALFAAVTFRLFATTTLTRSFLLPPKAGSSVLGVNLLTASVLIFLVFIVSCCIRNLVVK</sequence>
<comment type="caution">
    <text evidence="10">The sequence shown here is derived from an EMBL/GenBank/DDBJ whole genome shotgun (WGS) entry which is preliminary data.</text>
</comment>
<protein>
    <submittedName>
        <fullName evidence="10">Putative CAS1 domain-containing protein 1-like isoform X2</fullName>
    </submittedName>
</protein>
<dbReference type="EMBL" id="MKKU01000351">
    <property type="protein sequence ID" value="RNF14751.1"/>
    <property type="molecule type" value="Genomic_DNA"/>
</dbReference>
<feature type="transmembrane region" description="Helical" evidence="8">
    <location>
        <begin position="138"/>
        <end position="154"/>
    </location>
</feature>
<dbReference type="GeneID" id="40319322"/>
<evidence type="ECO:0000256" key="1">
    <source>
        <dbReference type="ARBA" id="ARBA00004141"/>
    </source>
</evidence>
<feature type="domain" description="Cas1p 10 TM acyl transferase" evidence="9">
    <location>
        <begin position="110"/>
        <end position="520"/>
    </location>
</feature>
<feature type="transmembrane region" description="Helical" evidence="8">
    <location>
        <begin position="30"/>
        <end position="53"/>
    </location>
</feature>
<dbReference type="AlphaFoldDB" id="A0A3R7L223"/>
<feature type="transmembrane region" description="Helical" evidence="8">
    <location>
        <begin position="65"/>
        <end position="86"/>
    </location>
</feature>
<feature type="transmembrane region" description="Helical" evidence="8">
    <location>
        <begin position="345"/>
        <end position="365"/>
    </location>
</feature>
<dbReference type="GO" id="GO:0010411">
    <property type="term" value="P:xyloglucan metabolic process"/>
    <property type="evidence" value="ECO:0007669"/>
    <property type="project" value="TreeGrafter"/>
</dbReference>
<feature type="transmembrane region" description="Helical" evidence="8">
    <location>
        <begin position="385"/>
        <end position="405"/>
    </location>
</feature>
<comment type="similarity">
    <text evidence="2">Belongs to the PC-esterase family. CASD1 subfamily.</text>
</comment>
<proteinExistence type="inferred from homology"/>
<keyword evidence="7" id="KW-0325">Glycoprotein</keyword>
<keyword evidence="6 8" id="KW-0472">Membrane</keyword>
<dbReference type="OrthoDB" id="1932925at2759"/>
<evidence type="ECO:0000256" key="6">
    <source>
        <dbReference type="ARBA" id="ARBA00023136"/>
    </source>
</evidence>
<reference evidence="10 11" key="1">
    <citation type="journal article" date="2018" name="BMC Genomics">
        <title>Genomic comparison of Trypanosoma conorhini and Trypanosoma rangeli to Trypanosoma cruzi strains of high and low virulence.</title>
        <authorList>
            <person name="Bradwell K.R."/>
            <person name="Koparde V.N."/>
            <person name="Matveyev A.V."/>
            <person name="Serrano M.G."/>
            <person name="Alves J.M."/>
            <person name="Parikh H."/>
            <person name="Huang B."/>
            <person name="Lee V."/>
            <person name="Espinosa-Alvarez O."/>
            <person name="Ortiz P.A."/>
            <person name="Costa-Martins A.G."/>
            <person name="Teixeira M.M."/>
            <person name="Buck G.A."/>
        </authorList>
    </citation>
    <scope>NUCLEOTIDE SEQUENCE [LARGE SCALE GENOMIC DNA]</scope>
    <source>
        <strain evidence="10 11">025E</strain>
    </source>
</reference>
<dbReference type="InterPro" id="IPR012419">
    <property type="entry name" value="Cas1_AcylTrans_dom"/>
</dbReference>
<feature type="transmembrane region" description="Helical" evidence="8">
    <location>
        <begin position="210"/>
        <end position="231"/>
    </location>
</feature>
<evidence type="ECO:0000256" key="5">
    <source>
        <dbReference type="ARBA" id="ARBA00022989"/>
    </source>
</evidence>
<evidence type="ECO:0000256" key="3">
    <source>
        <dbReference type="ARBA" id="ARBA00022679"/>
    </source>
</evidence>
<dbReference type="GO" id="GO:0045492">
    <property type="term" value="P:xylan biosynthetic process"/>
    <property type="evidence" value="ECO:0007669"/>
    <property type="project" value="TreeGrafter"/>
</dbReference>
<evidence type="ECO:0000256" key="4">
    <source>
        <dbReference type="ARBA" id="ARBA00022692"/>
    </source>
</evidence>
<dbReference type="GO" id="GO:0005794">
    <property type="term" value="C:Golgi apparatus"/>
    <property type="evidence" value="ECO:0007669"/>
    <property type="project" value="TreeGrafter"/>
</dbReference>
<dbReference type="PANTHER" id="PTHR13533:SF1">
    <property type="entry name" value="N-ACETYLNEURAMINATE 9-O-ACETYLTRANSFERASE"/>
    <property type="match status" value="1"/>
</dbReference>
<dbReference type="Pfam" id="PF07779">
    <property type="entry name" value="Cas1_AcylT"/>
    <property type="match status" value="1"/>
</dbReference>
<feature type="transmembrane region" description="Helical" evidence="8">
    <location>
        <begin position="298"/>
        <end position="325"/>
    </location>
</feature>
<feature type="transmembrane region" description="Helical" evidence="8">
    <location>
        <begin position="486"/>
        <end position="506"/>
    </location>
</feature>
<dbReference type="GO" id="GO:0016020">
    <property type="term" value="C:membrane"/>
    <property type="evidence" value="ECO:0007669"/>
    <property type="project" value="UniProtKB-SubCell"/>
</dbReference>
<evidence type="ECO:0000256" key="7">
    <source>
        <dbReference type="ARBA" id="ARBA00023180"/>
    </source>
</evidence>
<evidence type="ECO:0000259" key="9">
    <source>
        <dbReference type="Pfam" id="PF07779"/>
    </source>
</evidence>
<dbReference type="RefSeq" id="XP_029227256.1">
    <property type="nucleotide sequence ID" value="XM_029372604.1"/>
</dbReference>
<evidence type="ECO:0000313" key="11">
    <source>
        <dbReference type="Proteomes" id="UP000284403"/>
    </source>
</evidence>
<organism evidence="10 11">
    <name type="scientific">Trypanosoma conorhini</name>
    <dbReference type="NCBI Taxonomy" id="83891"/>
    <lineage>
        <taxon>Eukaryota</taxon>
        <taxon>Discoba</taxon>
        <taxon>Euglenozoa</taxon>
        <taxon>Kinetoplastea</taxon>
        <taxon>Metakinetoplastina</taxon>
        <taxon>Trypanosomatida</taxon>
        <taxon>Trypanosomatidae</taxon>
        <taxon>Trypanosoma</taxon>
    </lineage>
</organism>
<dbReference type="GO" id="GO:0016407">
    <property type="term" value="F:acetyltransferase activity"/>
    <property type="evidence" value="ECO:0007669"/>
    <property type="project" value="TreeGrafter"/>
</dbReference>
<feature type="transmembrane region" description="Helical" evidence="8">
    <location>
        <begin position="107"/>
        <end position="126"/>
    </location>
</feature>
<feature type="transmembrane region" description="Helical" evidence="8">
    <location>
        <begin position="526"/>
        <end position="551"/>
    </location>
</feature>
<gene>
    <name evidence="10" type="ORF">Tco025E_05711</name>
</gene>
<evidence type="ECO:0000256" key="2">
    <source>
        <dbReference type="ARBA" id="ARBA00010666"/>
    </source>
</evidence>
<evidence type="ECO:0000256" key="8">
    <source>
        <dbReference type="SAM" id="Phobius"/>
    </source>
</evidence>
<keyword evidence="5 8" id="KW-1133">Transmembrane helix</keyword>
<keyword evidence="11" id="KW-1185">Reference proteome</keyword>
<feature type="transmembrane region" description="Helical" evidence="8">
    <location>
        <begin position="264"/>
        <end position="286"/>
    </location>
</feature>
<keyword evidence="4 8" id="KW-0812">Transmembrane</keyword>
<feature type="transmembrane region" description="Helical" evidence="8">
    <location>
        <begin position="417"/>
        <end position="436"/>
    </location>
</feature>
<comment type="subcellular location">
    <subcellularLocation>
        <location evidence="1">Membrane</location>
        <topology evidence="1">Multi-pass membrane protein</topology>
    </subcellularLocation>
</comment>
<dbReference type="Proteomes" id="UP000284403">
    <property type="component" value="Unassembled WGS sequence"/>
</dbReference>
<name>A0A3R7L223_9TRYP</name>
<keyword evidence="3" id="KW-0808">Transferase</keyword>
<evidence type="ECO:0000313" key="10">
    <source>
        <dbReference type="EMBL" id="RNF14751.1"/>
    </source>
</evidence>
<dbReference type="PANTHER" id="PTHR13533">
    <property type="entry name" value="N-ACETYLNEURAMINATE 9-O-ACETYLTRANSFERASE"/>
    <property type="match status" value="1"/>
</dbReference>